<proteinExistence type="predicted"/>
<protein>
    <submittedName>
        <fullName evidence="1">Uncharacterized protein</fullName>
    </submittedName>
</protein>
<dbReference type="Proteomes" id="UP000604046">
    <property type="component" value="Unassembled WGS sequence"/>
</dbReference>
<dbReference type="EMBL" id="CAJNDS010000122">
    <property type="protein sequence ID" value="CAE6965948.1"/>
    <property type="molecule type" value="Genomic_DNA"/>
</dbReference>
<reference evidence="1" key="1">
    <citation type="submission" date="2021-02" db="EMBL/GenBank/DDBJ databases">
        <authorList>
            <person name="Dougan E. K."/>
            <person name="Rhodes N."/>
            <person name="Thang M."/>
            <person name="Chan C."/>
        </authorList>
    </citation>
    <scope>NUCLEOTIDE SEQUENCE</scope>
</reference>
<evidence type="ECO:0000313" key="2">
    <source>
        <dbReference type="Proteomes" id="UP000604046"/>
    </source>
</evidence>
<dbReference type="AlphaFoldDB" id="A0A812HXJ5"/>
<organism evidence="1 2">
    <name type="scientific">Symbiodinium natans</name>
    <dbReference type="NCBI Taxonomy" id="878477"/>
    <lineage>
        <taxon>Eukaryota</taxon>
        <taxon>Sar</taxon>
        <taxon>Alveolata</taxon>
        <taxon>Dinophyceae</taxon>
        <taxon>Suessiales</taxon>
        <taxon>Symbiodiniaceae</taxon>
        <taxon>Symbiodinium</taxon>
    </lineage>
</organism>
<keyword evidence="2" id="KW-1185">Reference proteome</keyword>
<name>A0A812HXJ5_9DINO</name>
<feature type="non-terminal residue" evidence="1">
    <location>
        <position position="1"/>
    </location>
</feature>
<comment type="caution">
    <text evidence="1">The sequence shown here is derived from an EMBL/GenBank/DDBJ whole genome shotgun (WGS) entry which is preliminary data.</text>
</comment>
<sequence>REHLAVGIEVTFDQTLATLAKSELLARACLEATVPGLATVLLLVRAWAQRRRICGQRQGDEDDSSSLAYRRSTARLRGGIVFLPVRATDVGMVKAVK</sequence>
<evidence type="ECO:0000313" key="1">
    <source>
        <dbReference type="EMBL" id="CAE6965948.1"/>
    </source>
</evidence>
<accession>A0A812HXJ5</accession>
<gene>
    <name evidence="1" type="ORF">SNAT2548_LOCUS2180</name>
</gene>